<evidence type="ECO:0000256" key="4">
    <source>
        <dbReference type="ARBA" id="ARBA00023163"/>
    </source>
</evidence>
<dbReference type="Gene3D" id="1.10.10.10">
    <property type="entry name" value="Winged helix-like DNA-binding domain superfamily/Winged helix DNA-binding domain"/>
    <property type="match status" value="1"/>
</dbReference>
<dbReference type="STRING" id="909626.AQJ91_34105"/>
<evidence type="ECO:0000256" key="1">
    <source>
        <dbReference type="ARBA" id="ARBA00011046"/>
    </source>
</evidence>
<dbReference type="InterPro" id="IPR036390">
    <property type="entry name" value="WH_DNA-bd_sf"/>
</dbReference>
<evidence type="ECO:0000256" key="5">
    <source>
        <dbReference type="SAM" id="MobiDB-lite"/>
    </source>
</evidence>
<reference evidence="6 7" key="1">
    <citation type="submission" date="2015-10" db="EMBL/GenBank/DDBJ databases">
        <title>Draft genome sequence of Streptomyces sp. RV15, isolated from a marine sponge.</title>
        <authorList>
            <person name="Ruckert C."/>
            <person name="Abdelmohsen U.R."/>
            <person name="Winkler A."/>
            <person name="Hentschel U."/>
            <person name="Kalinowski J."/>
            <person name="Kampfer P."/>
            <person name="Glaeser S."/>
        </authorList>
    </citation>
    <scope>NUCLEOTIDE SEQUENCE [LARGE SCALE GENOMIC DNA]</scope>
    <source>
        <strain evidence="6 7">RV15</strain>
    </source>
</reference>
<protein>
    <recommendedName>
        <fullName evidence="8">CopY family transcriptional regulator</fullName>
    </recommendedName>
</protein>
<dbReference type="Proteomes" id="UP000053260">
    <property type="component" value="Unassembled WGS sequence"/>
</dbReference>
<evidence type="ECO:0000313" key="6">
    <source>
        <dbReference type="EMBL" id="KUO16836.1"/>
    </source>
</evidence>
<dbReference type="AlphaFoldDB" id="A0A117RZ99"/>
<keyword evidence="4" id="KW-0804">Transcription</keyword>
<evidence type="ECO:0000313" key="7">
    <source>
        <dbReference type="Proteomes" id="UP000053260"/>
    </source>
</evidence>
<keyword evidence="3" id="KW-0238">DNA-binding</keyword>
<dbReference type="GO" id="GO:0003677">
    <property type="term" value="F:DNA binding"/>
    <property type="evidence" value="ECO:0007669"/>
    <property type="project" value="UniProtKB-KW"/>
</dbReference>
<name>A0A117RZ99_9ACTN</name>
<comment type="similarity">
    <text evidence="1">Belongs to the BlaI transcriptional regulatory family.</text>
</comment>
<dbReference type="SUPFAM" id="SSF46785">
    <property type="entry name" value="Winged helix' DNA-binding domain"/>
    <property type="match status" value="1"/>
</dbReference>
<evidence type="ECO:0000256" key="3">
    <source>
        <dbReference type="ARBA" id="ARBA00023125"/>
    </source>
</evidence>
<dbReference type="GO" id="GO:0045892">
    <property type="term" value="P:negative regulation of DNA-templated transcription"/>
    <property type="evidence" value="ECO:0007669"/>
    <property type="project" value="InterPro"/>
</dbReference>
<dbReference type="EMBL" id="LMXB01000083">
    <property type="protein sequence ID" value="KUO16836.1"/>
    <property type="molecule type" value="Genomic_DNA"/>
</dbReference>
<evidence type="ECO:0008006" key="8">
    <source>
        <dbReference type="Google" id="ProtNLM"/>
    </source>
</evidence>
<gene>
    <name evidence="6" type="ORF">AQJ91_34105</name>
</gene>
<dbReference type="InterPro" id="IPR005650">
    <property type="entry name" value="BlaI_family"/>
</dbReference>
<comment type="caution">
    <text evidence="6">The sequence shown here is derived from an EMBL/GenBank/DDBJ whole genome shotgun (WGS) entry which is preliminary data.</text>
</comment>
<sequence>MVEEKQDGLPPRGRPRRGPGELEASVLAALVGAPGPVTAGWVRERIDPALAYTTVVTTLTRLHGKQAVVRRREGRSYRWSAVVDAAGLAARRMHQVLNNESDRGAVLSRFVAELPPDDERSLRLKLGTTKSAGTGS</sequence>
<dbReference type="InterPro" id="IPR036388">
    <property type="entry name" value="WH-like_DNA-bd_sf"/>
</dbReference>
<accession>A0A117RZ99</accession>
<dbReference type="Pfam" id="PF03965">
    <property type="entry name" value="Penicillinase_R"/>
    <property type="match status" value="1"/>
</dbReference>
<feature type="region of interest" description="Disordered" evidence="5">
    <location>
        <begin position="1"/>
        <end position="20"/>
    </location>
</feature>
<evidence type="ECO:0000256" key="2">
    <source>
        <dbReference type="ARBA" id="ARBA00023015"/>
    </source>
</evidence>
<keyword evidence="2" id="KW-0805">Transcription regulation</keyword>
<organism evidence="6 7">
    <name type="scientific">Streptomyces dysideae</name>
    <dbReference type="NCBI Taxonomy" id="909626"/>
    <lineage>
        <taxon>Bacteria</taxon>
        <taxon>Bacillati</taxon>
        <taxon>Actinomycetota</taxon>
        <taxon>Actinomycetes</taxon>
        <taxon>Kitasatosporales</taxon>
        <taxon>Streptomycetaceae</taxon>
        <taxon>Streptomyces</taxon>
    </lineage>
</organism>
<proteinExistence type="inferred from homology"/>
<keyword evidence="7" id="KW-1185">Reference proteome</keyword>